<dbReference type="Proteomes" id="UP000789508">
    <property type="component" value="Unassembled WGS sequence"/>
</dbReference>
<keyword evidence="3" id="KW-1185">Reference proteome</keyword>
<organism evidence="2 3">
    <name type="scientific">Ambispora leptoticha</name>
    <dbReference type="NCBI Taxonomy" id="144679"/>
    <lineage>
        <taxon>Eukaryota</taxon>
        <taxon>Fungi</taxon>
        <taxon>Fungi incertae sedis</taxon>
        <taxon>Mucoromycota</taxon>
        <taxon>Glomeromycotina</taxon>
        <taxon>Glomeromycetes</taxon>
        <taxon>Archaeosporales</taxon>
        <taxon>Ambisporaceae</taxon>
        <taxon>Ambispora</taxon>
    </lineage>
</organism>
<evidence type="ECO:0000313" key="2">
    <source>
        <dbReference type="EMBL" id="CAG8493361.1"/>
    </source>
</evidence>
<reference evidence="2" key="1">
    <citation type="submission" date="2021-06" db="EMBL/GenBank/DDBJ databases">
        <authorList>
            <person name="Kallberg Y."/>
            <person name="Tangrot J."/>
            <person name="Rosling A."/>
        </authorList>
    </citation>
    <scope>NUCLEOTIDE SEQUENCE</scope>
    <source>
        <strain evidence="2">FL130A</strain>
    </source>
</reference>
<comment type="caution">
    <text evidence="2">The sequence shown here is derived from an EMBL/GenBank/DDBJ whole genome shotgun (WGS) entry which is preliminary data.</text>
</comment>
<protein>
    <submittedName>
        <fullName evidence="2">1572_t:CDS:1</fullName>
    </submittedName>
</protein>
<gene>
    <name evidence="2" type="ORF">ALEPTO_LOCUS3103</name>
</gene>
<dbReference type="OrthoDB" id="10598311at2759"/>
<feature type="region of interest" description="Disordered" evidence="1">
    <location>
        <begin position="19"/>
        <end position="43"/>
    </location>
</feature>
<name>A0A9N8WQR7_9GLOM</name>
<evidence type="ECO:0000256" key="1">
    <source>
        <dbReference type="SAM" id="MobiDB-lite"/>
    </source>
</evidence>
<proteinExistence type="predicted"/>
<dbReference type="AlphaFoldDB" id="A0A9N8WQR7"/>
<sequence length="252" mass="28554">MSSEISNSAVAYQQHIQPDGTGQMQLPFGEGFSRPSASSGESLILSTDGYDLEEELATILNEVSPRLPMSTQQEMTNGAVRSFTITEESLQRSITLWDMFLDVLEATDSDNDIEDEESDDDDEREFFEDDTVNVDVPPIPELFRETAFIAVDMTAAQEETFIEQVVNERPIFQYYENDDSDKTILTNVYDILDFVKTLGEGGGPEYYGRLTWRSTCLQSYLNSGQYNTTNTRICMPQHTRQATELILKWSIP</sequence>
<dbReference type="EMBL" id="CAJVPS010000536">
    <property type="protein sequence ID" value="CAG8493361.1"/>
    <property type="molecule type" value="Genomic_DNA"/>
</dbReference>
<evidence type="ECO:0000313" key="3">
    <source>
        <dbReference type="Proteomes" id="UP000789508"/>
    </source>
</evidence>
<accession>A0A9N8WQR7</accession>